<organism evidence="1 2">
    <name type="scientific">Paraglomus occultum</name>
    <dbReference type="NCBI Taxonomy" id="144539"/>
    <lineage>
        <taxon>Eukaryota</taxon>
        <taxon>Fungi</taxon>
        <taxon>Fungi incertae sedis</taxon>
        <taxon>Mucoromycota</taxon>
        <taxon>Glomeromycotina</taxon>
        <taxon>Glomeromycetes</taxon>
        <taxon>Paraglomerales</taxon>
        <taxon>Paraglomeraceae</taxon>
        <taxon>Paraglomus</taxon>
    </lineage>
</organism>
<dbReference type="AlphaFoldDB" id="A0A9N9GZL6"/>
<proteinExistence type="predicted"/>
<accession>A0A9N9GZL6</accession>
<evidence type="ECO:0000313" key="2">
    <source>
        <dbReference type="Proteomes" id="UP000789572"/>
    </source>
</evidence>
<dbReference type="OrthoDB" id="10364112at2759"/>
<keyword evidence="2" id="KW-1185">Reference proteome</keyword>
<protein>
    <submittedName>
        <fullName evidence="1">2933_t:CDS:1</fullName>
    </submittedName>
</protein>
<dbReference type="Proteomes" id="UP000789572">
    <property type="component" value="Unassembled WGS sequence"/>
</dbReference>
<name>A0A9N9GZL6_9GLOM</name>
<reference evidence="1" key="1">
    <citation type="submission" date="2021-06" db="EMBL/GenBank/DDBJ databases">
        <authorList>
            <person name="Kallberg Y."/>
            <person name="Tangrot J."/>
            <person name="Rosling A."/>
        </authorList>
    </citation>
    <scope>NUCLEOTIDE SEQUENCE</scope>
    <source>
        <strain evidence="1">IA702</strain>
    </source>
</reference>
<sequence>PNMIKNLLYNLCYLPNDGGHSVYAQRNIDVIPMDIDAQSPFPKQIASSTNTCVMHLQSVIITAPLPQSTFSSPQITKIDPFDLSDLTRALPNYYPPAHSVEEQLAQQLTKLLL</sequence>
<feature type="non-terminal residue" evidence="1">
    <location>
        <position position="1"/>
    </location>
</feature>
<comment type="caution">
    <text evidence="1">The sequence shown here is derived from an EMBL/GenBank/DDBJ whole genome shotgun (WGS) entry which is preliminary data.</text>
</comment>
<gene>
    <name evidence="1" type="ORF">POCULU_LOCUS9266</name>
</gene>
<dbReference type="EMBL" id="CAJVPJ010003291">
    <property type="protein sequence ID" value="CAG8638103.1"/>
    <property type="molecule type" value="Genomic_DNA"/>
</dbReference>
<evidence type="ECO:0000313" key="1">
    <source>
        <dbReference type="EMBL" id="CAG8638103.1"/>
    </source>
</evidence>